<keyword evidence="1" id="KW-1133">Transmembrane helix</keyword>
<dbReference type="AlphaFoldDB" id="H0HR24"/>
<dbReference type="PATRIC" id="fig|1107882.3.peg.2552"/>
<dbReference type="Proteomes" id="UP000003250">
    <property type="component" value="Unassembled WGS sequence"/>
</dbReference>
<gene>
    <name evidence="2" type="ORF">MAXJ12_13036</name>
</gene>
<name>H0HR24_9HYPH</name>
<dbReference type="EMBL" id="AHAM01000098">
    <property type="protein sequence ID" value="EHK56804.1"/>
    <property type="molecule type" value="Genomic_DNA"/>
</dbReference>
<reference evidence="2 3" key="1">
    <citation type="journal article" date="2012" name="J. Bacteriol.">
        <title>Draft Genome Sequence of Mesorhizobium alhagi CCNWXJ12-2T, a Novel Salt-Resistant Species Isolated from the Desert of Northwestern China.</title>
        <authorList>
            <person name="Zhou M."/>
            <person name="Chen W."/>
            <person name="Chen H."/>
            <person name="Wei G."/>
        </authorList>
    </citation>
    <scope>NUCLEOTIDE SEQUENCE [LARGE SCALE GENOMIC DNA]</scope>
    <source>
        <strain evidence="2 3">CCNWXJ12-2</strain>
    </source>
</reference>
<feature type="transmembrane region" description="Helical" evidence="1">
    <location>
        <begin position="6"/>
        <end position="27"/>
    </location>
</feature>
<evidence type="ECO:0000313" key="3">
    <source>
        <dbReference type="Proteomes" id="UP000003250"/>
    </source>
</evidence>
<organism evidence="2 3">
    <name type="scientific">Mesorhizobium alhagi CCNWXJ12-2</name>
    <dbReference type="NCBI Taxonomy" id="1107882"/>
    <lineage>
        <taxon>Bacteria</taxon>
        <taxon>Pseudomonadati</taxon>
        <taxon>Pseudomonadota</taxon>
        <taxon>Alphaproteobacteria</taxon>
        <taxon>Hyphomicrobiales</taxon>
        <taxon>Phyllobacteriaceae</taxon>
        <taxon>Allomesorhizobium</taxon>
    </lineage>
</organism>
<keyword evidence="1" id="KW-0472">Membrane</keyword>
<proteinExistence type="predicted"/>
<protein>
    <submittedName>
        <fullName evidence="2">Uncharacterized protein</fullName>
    </submittedName>
</protein>
<keyword evidence="3" id="KW-1185">Reference proteome</keyword>
<keyword evidence="1" id="KW-0812">Transmembrane</keyword>
<evidence type="ECO:0000256" key="1">
    <source>
        <dbReference type="SAM" id="Phobius"/>
    </source>
</evidence>
<evidence type="ECO:0000313" key="2">
    <source>
        <dbReference type="EMBL" id="EHK56804.1"/>
    </source>
</evidence>
<accession>H0HR24</accession>
<sequence length="37" mass="3916">MTAAGGVAVLLVGVFAIGMPLAAFVVWRFGVEFGWFK</sequence>